<evidence type="ECO:0000313" key="18">
    <source>
        <dbReference type="EMBL" id="NXD21577.1"/>
    </source>
</evidence>
<name>A0A851TX71_9PASS</name>
<dbReference type="PROSITE" id="PS51285">
    <property type="entry name" value="AGC_KINASE_CTER"/>
    <property type="match status" value="1"/>
</dbReference>
<evidence type="ECO:0000256" key="8">
    <source>
        <dbReference type="ARBA" id="ARBA00022741"/>
    </source>
</evidence>
<dbReference type="GO" id="GO:0000287">
    <property type="term" value="F:magnesium ion binding"/>
    <property type="evidence" value="ECO:0007669"/>
    <property type="project" value="InterPro"/>
</dbReference>
<dbReference type="InterPro" id="IPR008271">
    <property type="entry name" value="Ser/Thr_kinase_AS"/>
</dbReference>
<keyword evidence="19" id="KW-1185">Reference proteome</keyword>
<gene>
    <name evidence="18" type="primary">Rps6ka3</name>
    <name evidence="18" type="ORF">ELAFOR_R00544</name>
</gene>
<sequence length="698" mass="78903">EEGSIKEIAITHHVKEGHEKADPSQFELLKVLGQGSFGKVFLVKKISGSDARQLYAMKVLKKATLKVRDRVRTKMERDILVEVNHPFIVKLHYAFQTEGKLYLILDFLRGGDLFTRLSKEVMFTEDDVKFYLAELALALDHLHSLGIIYRDLKPENILLDEEGHIKLTDFGLSKESIDHEKKAYSFCGTVEYMAPEVVNRRGHTQSADWWSFGVLMFEMLTGTLPFQGKDRKETMTMILKAKLGMPQFLSLEAQSLLRMLFKRNPANRLGAGPDGVEEIKRHAFFSKIDWNKLYRREIHPPFKPATGRPEDTFYFDPEFTAKTPKDSPGIPPSANAHQLFRGFSFVAIASDDESQAMQTVGVHSIVQQLHRNSIQFTDGYEVKEDIGVGSYSVCKRCVHKASNMEYAVKIIDKSKRDPTEEIEILLRYGQHPNIITLKDVYDDGKYVYVVTELMKGGELLDKILRQKFFSEREASAVLFTITKTVEYLHAQGVVHRDLKPSNILYVDESGNPESIRICDFGFAKQLRAENGLLMTPCYTANFVAPEVLKRQGYDAACDIWSLGVLLYTMLTGYTPFANGPDDTPEEILARIGSGKFSLSGGYWNSVSDTAKDLVSKMLHVDPHQRLTAAQVLSHPWIVHCDELPQYQLNRQDAPHLVKGAMAATYSALNRNQSPVLEPVGRSTLAQRRGIKKITSTAL</sequence>
<dbReference type="InterPro" id="IPR000961">
    <property type="entry name" value="AGC-kinase_C"/>
</dbReference>
<dbReference type="GO" id="GO:0035556">
    <property type="term" value="P:intracellular signal transduction"/>
    <property type="evidence" value="ECO:0007669"/>
    <property type="project" value="InterPro"/>
</dbReference>
<feature type="non-terminal residue" evidence="18">
    <location>
        <position position="698"/>
    </location>
</feature>
<dbReference type="FunFam" id="3.30.200.20:FF:000013">
    <property type="entry name" value="Ribosomal protein S6 kinase"/>
    <property type="match status" value="1"/>
</dbReference>
<dbReference type="SMART" id="SM00133">
    <property type="entry name" value="S_TK_X"/>
    <property type="match status" value="1"/>
</dbReference>
<reference evidence="18" key="1">
    <citation type="submission" date="2019-09" db="EMBL/GenBank/DDBJ databases">
        <title>Bird 10,000 Genomes (B10K) Project - Family phase.</title>
        <authorList>
            <person name="Zhang G."/>
        </authorList>
    </citation>
    <scope>NUCLEOTIDE SEQUENCE</scope>
    <source>
        <strain evidence="18">B10K-IZCAS-20218</strain>
        <tissue evidence="18">Blood</tissue>
    </source>
</reference>
<dbReference type="SMART" id="SM00220">
    <property type="entry name" value="S_TKc"/>
    <property type="match status" value="2"/>
</dbReference>
<dbReference type="InterPro" id="IPR017441">
    <property type="entry name" value="Protein_kinase_ATP_BS"/>
</dbReference>
<comment type="similarity">
    <text evidence="2">Belongs to the protein kinase superfamily. AGC Ser/Thr protein kinase family. S6 kinase subfamily.</text>
</comment>
<dbReference type="PIRSF" id="PIRSF000606">
    <property type="entry name" value="Ribsml_S6_kin_2"/>
    <property type="match status" value="1"/>
</dbReference>
<dbReference type="EC" id="2.7.11.1" evidence="3"/>
<dbReference type="InterPro" id="IPR000719">
    <property type="entry name" value="Prot_kinase_dom"/>
</dbReference>
<keyword evidence="4" id="KW-0723">Serine/threonine-protein kinase</keyword>
<evidence type="ECO:0000256" key="4">
    <source>
        <dbReference type="ARBA" id="ARBA00022527"/>
    </source>
</evidence>
<protein>
    <recommendedName>
        <fullName evidence="3">non-specific serine/threonine protein kinase</fullName>
        <ecNumber evidence="3">2.7.11.1</ecNumber>
    </recommendedName>
</protein>
<dbReference type="InterPro" id="IPR017892">
    <property type="entry name" value="Pkinase_C"/>
</dbReference>
<dbReference type="FunFam" id="3.30.200.20:FF:000121">
    <property type="entry name" value="Ribosomal protein S6 kinase"/>
    <property type="match status" value="1"/>
</dbReference>
<evidence type="ECO:0000256" key="6">
    <source>
        <dbReference type="ARBA" id="ARBA00022679"/>
    </source>
</evidence>
<evidence type="ECO:0000313" key="19">
    <source>
        <dbReference type="Proteomes" id="UP000623542"/>
    </source>
</evidence>
<dbReference type="PANTHER" id="PTHR24351">
    <property type="entry name" value="RIBOSOMAL PROTEIN S6 KINASE"/>
    <property type="match status" value="1"/>
</dbReference>
<organism evidence="18 19">
    <name type="scientific">Elachura formosa</name>
    <name type="common">spotted wren-babbler</name>
    <dbReference type="NCBI Taxonomy" id="1463973"/>
    <lineage>
        <taxon>Eukaryota</taxon>
        <taxon>Metazoa</taxon>
        <taxon>Chordata</taxon>
        <taxon>Craniata</taxon>
        <taxon>Vertebrata</taxon>
        <taxon>Euteleostomi</taxon>
        <taxon>Archelosauria</taxon>
        <taxon>Archosauria</taxon>
        <taxon>Dinosauria</taxon>
        <taxon>Saurischia</taxon>
        <taxon>Theropoda</taxon>
        <taxon>Coelurosauria</taxon>
        <taxon>Aves</taxon>
        <taxon>Neognathae</taxon>
        <taxon>Neoaves</taxon>
        <taxon>Telluraves</taxon>
        <taxon>Australaves</taxon>
        <taxon>Passeriformes</taxon>
        <taxon>Elachuridae</taxon>
        <taxon>Elachura</taxon>
    </lineage>
</organism>
<evidence type="ECO:0000256" key="10">
    <source>
        <dbReference type="ARBA" id="ARBA00022840"/>
    </source>
</evidence>
<keyword evidence="6" id="KW-0808">Transferase</keyword>
<comment type="cofactor">
    <cofactor evidence="1">
        <name>Mg(2+)</name>
        <dbReference type="ChEBI" id="CHEBI:18420"/>
    </cofactor>
</comment>
<keyword evidence="7" id="KW-0677">Repeat</keyword>
<feature type="active site" description="Proton acceptor" evidence="13">
    <location>
        <position position="497"/>
    </location>
</feature>
<evidence type="ECO:0000256" key="14">
    <source>
        <dbReference type="PIRSR" id="PIRSR000606-51"/>
    </source>
</evidence>
<comment type="caution">
    <text evidence="18">The sequence shown here is derived from an EMBL/GenBank/DDBJ whole genome shotgun (WGS) entry which is preliminary data.</text>
</comment>
<feature type="domain" description="AGC-kinase C-terminal" evidence="17">
    <location>
        <begin position="286"/>
        <end position="355"/>
    </location>
</feature>
<dbReference type="CDD" id="cd05582">
    <property type="entry name" value="STKc_RSK_N"/>
    <property type="match status" value="1"/>
</dbReference>
<evidence type="ECO:0000256" key="9">
    <source>
        <dbReference type="ARBA" id="ARBA00022777"/>
    </source>
</evidence>
<evidence type="ECO:0000259" key="17">
    <source>
        <dbReference type="PROSITE" id="PS51285"/>
    </source>
</evidence>
<evidence type="ECO:0000256" key="2">
    <source>
        <dbReference type="ARBA" id="ARBA00009804"/>
    </source>
</evidence>
<dbReference type="AlphaFoldDB" id="A0A851TX71"/>
<evidence type="ECO:0000256" key="7">
    <source>
        <dbReference type="ARBA" id="ARBA00022737"/>
    </source>
</evidence>
<feature type="binding site" evidence="14">
    <location>
        <begin position="32"/>
        <end position="40"/>
    </location>
    <ligand>
        <name>ATP</name>
        <dbReference type="ChEBI" id="CHEBI:30616"/>
    </ligand>
</feature>
<dbReference type="PROSITE" id="PS00107">
    <property type="entry name" value="PROTEIN_KINASE_ATP"/>
    <property type="match status" value="2"/>
</dbReference>
<keyword evidence="8 14" id="KW-0547">Nucleotide-binding</keyword>
<keyword evidence="5" id="KW-0597">Phosphoprotein</keyword>
<proteinExistence type="inferred from homology"/>
<dbReference type="InterPro" id="IPR016239">
    <property type="entry name" value="Ribosomal_S6_kinase_II"/>
</dbReference>
<comment type="catalytic activity">
    <reaction evidence="12">
        <text>L-seryl-[protein] + ATP = O-phospho-L-seryl-[protein] + ADP + H(+)</text>
        <dbReference type="Rhea" id="RHEA:17989"/>
        <dbReference type="Rhea" id="RHEA-COMP:9863"/>
        <dbReference type="Rhea" id="RHEA-COMP:11604"/>
        <dbReference type="ChEBI" id="CHEBI:15378"/>
        <dbReference type="ChEBI" id="CHEBI:29999"/>
        <dbReference type="ChEBI" id="CHEBI:30616"/>
        <dbReference type="ChEBI" id="CHEBI:83421"/>
        <dbReference type="ChEBI" id="CHEBI:456216"/>
        <dbReference type="EC" id="2.7.11.1"/>
    </reaction>
</comment>
<dbReference type="GO" id="GO:0005524">
    <property type="term" value="F:ATP binding"/>
    <property type="evidence" value="ECO:0007669"/>
    <property type="project" value="UniProtKB-UniRule"/>
</dbReference>
<comment type="catalytic activity">
    <reaction evidence="11">
        <text>L-threonyl-[protein] + ATP = O-phospho-L-threonyl-[protein] + ADP + H(+)</text>
        <dbReference type="Rhea" id="RHEA:46608"/>
        <dbReference type="Rhea" id="RHEA-COMP:11060"/>
        <dbReference type="Rhea" id="RHEA-COMP:11605"/>
        <dbReference type="ChEBI" id="CHEBI:15378"/>
        <dbReference type="ChEBI" id="CHEBI:30013"/>
        <dbReference type="ChEBI" id="CHEBI:30616"/>
        <dbReference type="ChEBI" id="CHEBI:61977"/>
        <dbReference type="ChEBI" id="CHEBI:456216"/>
        <dbReference type="EC" id="2.7.11.1"/>
    </reaction>
</comment>
<dbReference type="OrthoDB" id="63267at2759"/>
<dbReference type="Gene3D" id="3.30.200.20">
    <property type="entry name" value="Phosphorylase Kinase, domain 1"/>
    <property type="match status" value="2"/>
</dbReference>
<evidence type="ECO:0000259" key="16">
    <source>
        <dbReference type="PROSITE" id="PS50011"/>
    </source>
</evidence>
<accession>A0A851TX71</accession>
<dbReference type="Pfam" id="PF00069">
    <property type="entry name" value="Pkinase"/>
    <property type="match status" value="2"/>
</dbReference>
<evidence type="ECO:0000256" key="11">
    <source>
        <dbReference type="ARBA" id="ARBA00047899"/>
    </source>
</evidence>
<dbReference type="SUPFAM" id="SSF56112">
    <property type="entry name" value="Protein kinase-like (PK-like)"/>
    <property type="match status" value="2"/>
</dbReference>
<evidence type="ECO:0000256" key="5">
    <source>
        <dbReference type="ARBA" id="ARBA00022553"/>
    </source>
</evidence>
<feature type="binding site" evidence="14 15">
    <location>
        <position position="409"/>
    </location>
    <ligand>
        <name>ATP</name>
        <dbReference type="ChEBI" id="CHEBI:30616"/>
    </ligand>
</feature>
<dbReference type="FunFam" id="1.10.510.10:FF:000010">
    <property type="entry name" value="Ribosomal protein S6 kinase"/>
    <property type="match status" value="1"/>
</dbReference>
<dbReference type="FunFam" id="1.10.510.10:FF:000041">
    <property type="entry name" value="Ribosomal protein S6 kinase"/>
    <property type="match status" value="1"/>
</dbReference>
<dbReference type="PROSITE" id="PS50011">
    <property type="entry name" value="PROTEIN_KINASE_DOM"/>
    <property type="match status" value="2"/>
</dbReference>
<evidence type="ECO:0000256" key="13">
    <source>
        <dbReference type="PIRSR" id="PIRSR000606-50"/>
    </source>
</evidence>
<evidence type="ECO:0000256" key="15">
    <source>
        <dbReference type="PROSITE-ProRule" id="PRU10141"/>
    </source>
</evidence>
<feature type="binding site" evidence="14">
    <location>
        <begin position="386"/>
        <end position="394"/>
    </location>
    <ligand>
        <name>ATP</name>
        <dbReference type="ChEBI" id="CHEBI:30616"/>
    </ligand>
</feature>
<dbReference type="EMBL" id="WBNG01000073">
    <property type="protein sequence ID" value="NXD21577.1"/>
    <property type="molecule type" value="Genomic_DNA"/>
</dbReference>
<dbReference type="Pfam" id="PF00433">
    <property type="entry name" value="Pkinase_C"/>
    <property type="match status" value="1"/>
</dbReference>
<feature type="domain" description="Protein kinase" evidence="16">
    <location>
        <begin position="380"/>
        <end position="637"/>
    </location>
</feature>
<feature type="active site" description="Proton acceptor" evidence="13">
    <location>
        <position position="151"/>
    </location>
</feature>
<dbReference type="InterPro" id="IPR041906">
    <property type="entry name" value="RSK_N"/>
</dbReference>
<dbReference type="GO" id="GO:0004674">
    <property type="term" value="F:protein serine/threonine kinase activity"/>
    <property type="evidence" value="ECO:0007669"/>
    <property type="project" value="UniProtKB-KW"/>
</dbReference>
<keyword evidence="9 18" id="KW-0418">Kinase</keyword>
<dbReference type="Proteomes" id="UP000623542">
    <property type="component" value="Unassembled WGS sequence"/>
</dbReference>
<dbReference type="PROSITE" id="PS00108">
    <property type="entry name" value="PROTEIN_KINASE_ST"/>
    <property type="match status" value="2"/>
</dbReference>
<dbReference type="CDD" id="cd14176">
    <property type="entry name" value="STKc_RSK2_C"/>
    <property type="match status" value="1"/>
</dbReference>
<evidence type="ECO:0000256" key="3">
    <source>
        <dbReference type="ARBA" id="ARBA00012513"/>
    </source>
</evidence>
<keyword evidence="10 14" id="KW-0067">ATP-binding</keyword>
<feature type="non-terminal residue" evidence="18">
    <location>
        <position position="1"/>
    </location>
</feature>
<dbReference type="Gene3D" id="1.10.510.10">
    <property type="entry name" value="Transferase(Phosphotransferase) domain 1"/>
    <property type="match status" value="2"/>
</dbReference>
<evidence type="ECO:0000256" key="1">
    <source>
        <dbReference type="ARBA" id="ARBA00001946"/>
    </source>
</evidence>
<feature type="binding site" evidence="14 15">
    <location>
        <position position="58"/>
    </location>
    <ligand>
        <name>ATP</name>
        <dbReference type="ChEBI" id="CHEBI:30616"/>
    </ligand>
</feature>
<dbReference type="InterPro" id="IPR041905">
    <property type="entry name" value="RPS6KA3_C"/>
</dbReference>
<evidence type="ECO:0000256" key="12">
    <source>
        <dbReference type="ARBA" id="ARBA00048679"/>
    </source>
</evidence>
<dbReference type="InterPro" id="IPR011009">
    <property type="entry name" value="Kinase-like_dom_sf"/>
</dbReference>
<feature type="domain" description="Protein kinase" evidence="16">
    <location>
        <begin position="26"/>
        <end position="285"/>
    </location>
</feature>